<dbReference type="Proteomes" id="UP001374579">
    <property type="component" value="Unassembled WGS sequence"/>
</dbReference>
<dbReference type="GO" id="GO:0008270">
    <property type="term" value="F:zinc ion binding"/>
    <property type="evidence" value="ECO:0007669"/>
    <property type="project" value="UniProtKB-KW"/>
</dbReference>
<feature type="region of interest" description="Disordered" evidence="13">
    <location>
        <begin position="243"/>
        <end position="350"/>
    </location>
</feature>
<keyword evidence="4" id="KW-0808">Transferase</keyword>
<feature type="compositionally biased region" description="Gly residues" evidence="13">
    <location>
        <begin position="511"/>
        <end position="531"/>
    </location>
</feature>
<dbReference type="SUPFAM" id="SSF57850">
    <property type="entry name" value="RING/U-box"/>
    <property type="match status" value="1"/>
</dbReference>
<feature type="compositionally biased region" description="Low complexity" evidence="13">
    <location>
        <begin position="271"/>
        <end position="285"/>
    </location>
</feature>
<evidence type="ECO:0000256" key="7">
    <source>
        <dbReference type="ARBA" id="ARBA00022771"/>
    </source>
</evidence>
<feature type="compositionally biased region" description="Polar residues" evidence="13">
    <location>
        <begin position="294"/>
        <end position="319"/>
    </location>
</feature>
<feature type="region of interest" description="Disordered" evidence="13">
    <location>
        <begin position="785"/>
        <end position="880"/>
    </location>
</feature>
<evidence type="ECO:0000256" key="13">
    <source>
        <dbReference type="SAM" id="MobiDB-lite"/>
    </source>
</evidence>
<evidence type="ECO:0000256" key="10">
    <source>
        <dbReference type="ARBA" id="ARBA00023043"/>
    </source>
</evidence>
<dbReference type="InterPro" id="IPR013083">
    <property type="entry name" value="Znf_RING/FYVE/PHD"/>
</dbReference>
<dbReference type="EC" id="2.3.2.27" evidence="3"/>
<dbReference type="InterPro" id="IPR002110">
    <property type="entry name" value="Ankyrin_rpt"/>
</dbReference>
<feature type="compositionally biased region" description="Basic and acidic residues" evidence="13">
    <location>
        <begin position="691"/>
        <end position="705"/>
    </location>
</feature>
<gene>
    <name evidence="15" type="ORF">V1264_007597</name>
</gene>
<dbReference type="EMBL" id="JBAMIC010000019">
    <property type="protein sequence ID" value="KAK7093915.1"/>
    <property type="molecule type" value="Genomic_DNA"/>
</dbReference>
<comment type="catalytic activity">
    <reaction evidence="1">
        <text>S-ubiquitinyl-[E2 ubiquitin-conjugating enzyme]-L-cysteine + [acceptor protein]-L-lysine = [E2 ubiquitin-conjugating enzyme]-L-cysteine + N(6)-ubiquitinyl-[acceptor protein]-L-lysine.</text>
        <dbReference type="EC" id="2.3.2.27"/>
    </reaction>
</comment>
<keyword evidence="9" id="KW-0862">Zinc</keyword>
<evidence type="ECO:0000256" key="12">
    <source>
        <dbReference type="PROSITE-ProRule" id="PRU00175"/>
    </source>
</evidence>
<feature type="compositionally biased region" description="Polar residues" evidence="13">
    <location>
        <begin position="654"/>
        <end position="667"/>
    </location>
</feature>
<feature type="compositionally biased region" description="Polar residues" evidence="13">
    <location>
        <begin position="674"/>
        <end position="690"/>
    </location>
</feature>
<protein>
    <recommendedName>
        <fullName evidence="3">RING-type E3 ubiquitin transferase</fullName>
        <ecNumber evidence="3">2.3.2.27</ecNumber>
    </recommendedName>
</protein>
<dbReference type="Pfam" id="PF13920">
    <property type="entry name" value="zf-C3HC4_3"/>
    <property type="match status" value="1"/>
</dbReference>
<dbReference type="SMART" id="SM00248">
    <property type="entry name" value="ANK"/>
    <property type="match status" value="11"/>
</dbReference>
<dbReference type="InterPro" id="IPR036770">
    <property type="entry name" value="Ankyrin_rpt-contain_sf"/>
</dbReference>
<comment type="caution">
    <text evidence="15">The sequence shown here is derived from an EMBL/GenBank/DDBJ whole genome shotgun (WGS) entry which is preliminary data.</text>
</comment>
<feature type="repeat" description="ANK" evidence="11">
    <location>
        <begin position="1196"/>
        <end position="1228"/>
    </location>
</feature>
<evidence type="ECO:0000256" key="1">
    <source>
        <dbReference type="ARBA" id="ARBA00000900"/>
    </source>
</evidence>
<feature type="compositionally biased region" description="Basic and acidic residues" evidence="13">
    <location>
        <begin position="834"/>
        <end position="847"/>
    </location>
</feature>
<feature type="compositionally biased region" description="Basic and acidic residues" evidence="13">
    <location>
        <begin position="471"/>
        <end position="488"/>
    </location>
</feature>
<dbReference type="GO" id="GO:0005737">
    <property type="term" value="C:cytoplasm"/>
    <property type="evidence" value="ECO:0007669"/>
    <property type="project" value="TreeGrafter"/>
</dbReference>
<feature type="compositionally biased region" description="Polar residues" evidence="13">
    <location>
        <begin position="542"/>
        <end position="553"/>
    </location>
</feature>
<accession>A0AAN9AV47</accession>
<dbReference type="InterPro" id="IPR001841">
    <property type="entry name" value="Znf_RING"/>
</dbReference>
<feature type="repeat" description="ANK" evidence="11">
    <location>
        <begin position="54"/>
        <end position="86"/>
    </location>
</feature>
<evidence type="ECO:0000256" key="11">
    <source>
        <dbReference type="PROSITE-ProRule" id="PRU00023"/>
    </source>
</evidence>
<evidence type="ECO:0000256" key="6">
    <source>
        <dbReference type="ARBA" id="ARBA00022737"/>
    </source>
</evidence>
<evidence type="ECO:0000256" key="5">
    <source>
        <dbReference type="ARBA" id="ARBA00022723"/>
    </source>
</evidence>
<feature type="domain" description="RING-type" evidence="14">
    <location>
        <begin position="1500"/>
        <end position="1535"/>
    </location>
</feature>
<dbReference type="GO" id="GO:0061630">
    <property type="term" value="F:ubiquitin protein ligase activity"/>
    <property type="evidence" value="ECO:0007669"/>
    <property type="project" value="UniProtKB-EC"/>
</dbReference>
<evidence type="ECO:0000256" key="3">
    <source>
        <dbReference type="ARBA" id="ARBA00012483"/>
    </source>
</evidence>
<dbReference type="Pfam" id="PF12796">
    <property type="entry name" value="Ank_2"/>
    <property type="match status" value="3"/>
</dbReference>
<dbReference type="Pfam" id="PF00023">
    <property type="entry name" value="Ank"/>
    <property type="match status" value="1"/>
</dbReference>
<dbReference type="PROSITE" id="PS50297">
    <property type="entry name" value="ANK_REP_REGION"/>
    <property type="match status" value="4"/>
</dbReference>
<dbReference type="Gene3D" id="3.30.40.10">
    <property type="entry name" value="Zinc/RING finger domain, C3HC4 (zinc finger)"/>
    <property type="match status" value="2"/>
</dbReference>
<organism evidence="15 16">
    <name type="scientific">Littorina saxatilis</name>
    <dbReference type="NCBI Taxonomy" id="31220"/>
    <lineage>
        <taxon>Eukaryota</taxon>
        <taxon>Metazoa</taxon>
        <taxon>Spiralia</taxon>
        <taxon>Lophotrochozoa</taxon>
        <taxon>Mollusca</taxon>
        <taxon>Gastropoda</taxon>
        <taxon>Caenogastropoda</taxon>
        <taxon>Littorinimorpha</taxon>
        <taxon>Littorinoidea</taxon>
        <taxon>Littorinidae</taxon>
        <taxon>Littorina</taxon>
    </lineage>
</organism>
<dbReference type="PANTHER" id="PTHR24202:SF4">
    <property type="entry name" value="E3 UBIQUITIN-PROTEIN LIGASE MIB2-RELATED"/>
    <property type="match status" value="1"/>
</dbReference>
<comment type="pathway">
    <text evidence="2">Protein modification; protein ubiquitination.</text>
</comment>
<feature type="domain" description="RING-type" evidence="14">
    <location>
        <begin position="195"/>
        <end position="229"/>
    </location>
</feature>
<dbReference type="PROSITE" id="PS50089">
    <property type="entry name" value="ZF_RING_2"/>
    <property type="match status" value="2"/>
</dbReference>
<evidence type="ECO:0000259" key="14">
    <source>
        <dbReference type="PROSITE" id="PS50089"/>
    </source>
</evidence>
<sequence>MVGLILAKDSSNVNQLKENDVAAIHICAQDDFLEGVRLLVALGNADINMHTARQGLTALHMACLTANVHMVETLLELGADTNVQEHNGETPLHLAMGGSDGSDKSDSEQQEDVLKRLHVSRHLIISGAFVDAVNQKGMPPTTYGLTEVQIGVAEFMSENPEQVRRKSSRSTTTMTSRGSKSSSIMTSLRDVTFPCTKCQGVCDVALMPCGHKNVCSKCVTAVRRCPLCQTPIVKTESITGNQTANYQSNGIKDSQTRSKDLTGTSMSCGLSQSTTSHGSHTTTDTEPSARSGEDSSTADSGRGSQNGNKKPALNSNQTDRSPDTEKLGSQAAKSRETDFSKPPAAQDPVDHLHADVQDGSQIGTVVHAANKSTVENQQSQYKTSAASEKPAHKDESLTSATDTDTSWGGARPKHPQTTQTYLEPKPSNHNVDDLELPDLPSMPAGGGFQDWVVMGPVGPMNLTGPTNEGSASRDERLSNPWLSRDEQRGPGSPANVTRGEGRNGGLRRGRGGLVGGRGGEMRGGGEAMGGRGEQRVAEASFTGESWTGPTPQSRGRGDERSSSQASFWGEGNGNGNTSHSSVRGGGREHTSHFDVGVGESWRAPNVDVNKEGKLKSQIRAQDKKSTVPEARKGIVEKGLAREKESKATEADEGSSPQEDNRASQTGGANHRKPNSSTAAAHPQSTSNPRPSNDHAKRTKKSDTKSKPASAFSITQSQAEDKKADTKKGPGNIKTYIQADNLTAIFQSIPQQGARGPPMGTRNFNKMDELAKRTTMSMNADMILGTRGASSKQETAKYDAQSSSKEAAASVTESQGQQSKPSSGEKIQEAGSRQSRLDTPKGRMEHKTHWSNPAQAAKKKPDKRESQPKATGIASADTKARTASSFSQAIRSTNKQDNCLFKRAPIRQQESTQQGTIDAEAFSDGDKVVIRVDEENLMKMQKDYGGTTKLMLQCVGKTGTVTGRTPQGAVSVKFTTLSHRFNPSVLITVHVHREGDTVRVLCDLDLVKLLNKRVGCGRGIVETLGKVGTVKSVEGEDVITVSFGQSSFRYSPACCDPAPGATPDTVTVTSSEESSVVSAGSSDDGAAERQEFMRNLARKVKEGASVSQLMTSPSGGDSSAISRLFSAINDGNLLLVTSLCQSEPHLINQTHEGHMLTPLMYASSKGQVAVARELVSMGADVNAVLLGNGVMGNDVLDSRSPLSVALESGQEETALFVLERGADPHQRSVLRERTPLHMAAESNCAKVVQVLLRMGVDVNPKDVVGHTPLMDSLLRNGRAVADILLALPDVDVTAASVQGVAPLHMACLQSIPSAVEQILARDTRHVNTLMGDCAPLHFAANDDCVENIRLLVLMGGADVNIAAKGDRRGNRPLHHACLAGHTLSVEALLDFGAEVNVANKELDTPLHFAVGGALPKGVRGQPEERFYYQTRTRIAYTLISNGAFVDAENASGRTFMRYGSSEITDAVQSFMDENRHLVQKKSHSRSEGRPTLVLRSERLLCAVCKSNMSDVTLLPCGHKTACSTCAGGVTLCPLCQRRVDSTTADDQQGALFEAIT</sequence>
<dbReference type="PANTHER" id="PTHR24202">
    <property type="entry name" value="E3 UBIQUITIN-PROTEIN LIGASE MIB2"/>
    <property type="match status" value="1"/>
</dbReference>
<evidence type="ECO:0000313" key="16">
    <source>
        <dbReference type="Proteomes" id="UP001374579"/>
    </source>
</evidence>
<dbReference type="PROSITE" id="PS50088">
    <property type="entry name" value="ANK_REPEAT"/>
    <property type="match status" value="5"/>
</dbReference>
<evidence type="ECO:0000256" key="9">
    <source>
        <dbReference type="ARBA" id="ARBA00022833"/>
    </source>
</evidence>
<feature type="region of interest" description="Disordered" evidence="13">
    <location>
        <begin position="89"/>
        <end position="111"/>
    </location>
</feature>
<dbReference type="Pfam" id="PF18346">
    <property type="entry name" value="SH3_15"/>
    <property type="match status" value="1"/>
</dbReference>
<feature type="compositionally biased region" description="Basic and acidic residues" evidence="13">
    <location>
        <begin position="101"/>
        <end position="111"/>
    </location>
</feature>
<feature type="compositionally biased region" description="Polar residues" evidence="13">
    <location>
        <begin position="397"/>
        <end position="406"/>
    </location>
</feature>
<evidence type="ECO:0000256" key="8">
    <source>
        <dbReference type="ARBA" id="ARBA00022786"/>
    </source>
</evidence>
<evidence type="ECO:0000256" key="2">
    <source>
        <dbReference type="ARBA" id="ARBA00004906"/>
    </source>
</evidence>
<feature type="compositionally biased region" description="Low complexity" evidence="13">
    <location>
        <begin position="169"/>
        <end position="183"/>
    </location>
</feature>
<feature type="repeat" description="ANK" evidence="11">
    <location>
        <begin position="1230"/>
        <end position="1262"/>
    </location>
</feature>
<keyword evidence="6" id="KW-0677">Repeat</keyword>
<dbReference type="InterPro" id="IPR040847">
    <property type="entry name" value="SH3_15"/>
</dbReference>
<dbReference type="SMART" id="SM00184">
    <property type="entry name" value="RING"/>
    <property type="match status" value="2"/>
</dbReference>
<reference evidence="15 16" key="1">
    <citation type="submission" date="2024-02" db="EMBL/GenBank/DDBJ databases">
        <title>Chromosome-scale genome assembly of the rough periwinkle Littorina saxatilis.</title>
        <authorList>
            <person name="De Jode A."/>
            <person name="Faria R."/>
            <person name="Formenti G."/>
            <person name="Sims Y."/>
            <person name="Smith T.P."/>
            <person name="Tracey A."/>
            <person name="Wood J.M.D."/>
            <person name="Zagrodzka Z.B."/>
            <person name="Johannesson K."/>
            <person name="Butlin R.K."/>
            <person name="Leder E.H."/>
        </authorList>
    </citation>
    <scope>NUCLEOTIDE SEQUENCE [LARGE SCALE GENOMIC DNA]</scope>
    <source>
        <strain evidence="15">Snail1</strain>
        <tissue evidence="15">Muscle</tissue>
    </source>
</reference>
<keyword evidence="5" id="KW-0479">Metal-binding</keyword>
<feature type="region of interest" description="Disordered" evidence="13">
    <location>
        <begin position="372"/>
        <end position="435"/>
    </location>
</feature>
<feature type="region of interest" description="Disordered" evidence="13">
    <location>
        <begin position="158"/>
        <end position="183"/>
    </location>
</feature>
<keyword evidence="7 12" id="KW-0863">Zinc-finger</keyword>
<feature type="compositionally biased region" description="Polar residues" evidence="13">
    <location>
        <begin position="372"/>
        <end position="386"/>
    </location>
</feature>
<feature type="repeat" description="ANK" evidence="11">
    <location>
        <begin position="1153"/>
        <end position="1182"/>
    </location>
</feature>
<feature type="compositionally biased region" description="Polar residues" evidence="13">
    <location>
        <begin position="799"/>
        <end position="821"/>
    </location>
</feature>
<evidence type="ECO:0000256" key="4">
    <source>
        <dbReference type="ARBA" id="ARBA00022679"/>
    </source>
</evidence>
<dbReference type="SUPFAM" id="SSF48403">
    <property type="entry name" value="Ankyrin repeat"/>
    <property type="match status" value="2"/>
</dbReference>
<dbReference type="Gene3D" id="1.25.40.20">
    <property type="entry name" value="Ankyrin repeat-containing domain"/>
    <property type="match status" value="4"/>
</dbReference>
<feature type="repeat" description="ANK" evidence="11">
    <location>
        <begin position="1367"/>
        <end position="1399"/>
    </location>
</feature>
<feature type="compositionally biased region" description="Basic and acidic residues" evidence="13">
    <location>
        <begin position="608"/>
        <end position="649"/>
    </location>
</feature>
<dbReference type="GO" id="GO:0016567">
    <property type="term" value="P:protein ubiquitination"/>
    <property type="evidence" value="ECO:0007669"/>
    <property type="project" value="TreeGrafter"/>
</dbReference>
<name>A0AAN9AV47_9CAEN</name>
<evidence type="ECO:0000313" key="15">
    <source>
        <dbReference type="EMBL" id="KAK7093915.1"/>
    </source>
</evidence>
<proteinExistence type="predicted"/>
<feature type="compositionally biased region" description="Basic and acidic residues" evidence="13">
    <location>
        <begin position="718"/>
        <end position="727"/>
    </location>
</feature>
<keyword evidence="16" id="KW-1185">Reference proteome</keyword>
<feature type="compositionally biased region" description="Polar residues" evidence="13">
    <location>
        <begin position="261"/>
        <end position="270"/>
    </location>
</feature>
<keyword evidence="8" id="KW-0833">Ubl conjugation pathway</keyword>
<keyword evidence="10 11" id="KW-0040">ANK repeat</keyword>
<feature type="compositionally biased region" description="Polar residues" evidence="13">
    <location>
        <begin position="243"/>
        <end position="253"/>
    </location>
</feature>
<feature type="region of interest" description="Disordered" evidence="13">
    <location>
        <begin position="457"/>
        <end position="731"/>
    </location>
</feature>